<organism evidence="1 2">
    <name type="scientific">Ceratodon purpureus</name>
    <name type="common">Fire moss</name>
    <name type="synonym">Dicranum purpureum</name>
    <dbReference type="NCBI Taxonomy" id="3225"/>
    <lineage>
        <taxon>Eukaryota</taxon>
        <taxon>Viridiplantae</taxon>
        <taxon>Streptophyta</taxon>
        <taxon>Embryophyta</taxon>
        <taxon>Bryophyta</taxon>
        <taxon>Bryophytina</taxon>
        <taxon>Bryopsida</taxon>
        <taxon>Dicranidae</taxon>
        <taxon>Pseudoditrichales</taxon>
        <taxon>Ditrichaceae</taxon>
        <taxon>Ceratodon</taxon>
    </lineage>
</organism>
<evidence type="ECO:0000313" key="1">
    <source>
        <dbReference type="EMBL" id="KAG0591367.1"/>
    </source>
</evidence>
<dbReference type="Proteomes" id="UP000822688">
    <property type="component" value="Chromosome 1"/>
</dbReference>
<protein>
    <submittedName>
        <fullName evidence="1">Uncharacterized protein</fullName>
    </submittedName>
</protein>
<accession>A0A8T0J6V9</accession>
<proteinExistence type="predicted"/>
<evidence type="ECO:0000313" key="2">
    <source>
        <dbReference type="Proteomes" id="UP000822688"/>
    </source>
</evidence>
<sequence>MTILKAEGYLFMNISATPRAALRKCSISGIDYQPTRLITSSLFCPKISMASFSRF</sequence>
<gene>
    <name evidence="1" type="ORF">KC19_1G170700</name>
</gene>
<dbReference type="EMBL" id="CM026421">
    <property type="protein sequence ID" value="KAG0591367.1"/>
    <property type="molecule type" value="Genomic_DNA"/>
</dbReference>
<reference evidence="1" key="1">
    <citation type="submission" date="2020-06" db="EMBL/GenBank/DDBJ databases">
        <title>WGS assembly of Ceratodon purpureus strain R40.</title>
        <authorList>
            <person name="Carey S.B."/>
            <person name="Jenkins J."/>
            <person name="Shu S."/>
            <person name="Lovell J.T."/>
            <person name="Sreedasyam A."/>
            <person name="Maumus F."/>
            <person name="Tiley G.P."/>
            <person name="Fernandez-Pozo N."/>
            <person name="Barry K."/>
            <person name="Chen C."/>
            <person name="Wang M."/>
            <person name="Lipzen A."/>
            <person name="Daum C."/>
            <person name="Saski C.A."/>
            <person name="Payton A.C."/>
            <person name="Mcbreen J.C."/>
            <person name="Conrad R.E."/>
            <person name="Kollar L.M."/>
            <person name="Olsson S."/>
            <person name="Huttunen S."/>
            <person name="Landis J.B."/>
            <person name="Wickett N.J."/>
            <person name="Johnson M.G."/>
            <person name="Rensing S.A."/>
            <person name="Grimwood J."/>
            <person name="Schmutz J."/>
            <person name="Mcdaniel S.F."/>
        </authorList>
    </citation>
    <scope>NUCLEOTIDE SEQUENCE</scope>
    <source>
        <strain evidence="1">R40</strain>
    </source>
</reference>
<name>A0A8T0J6V9_CERPU</name>
<keyword evidence="2" id="KW-1185">Reference proteome</keyword>
<comment type="caution">
    <text evidence="1">The sequence shown here is derived from an EMBL/GenBank/DDBJ whole genome shotgun (WGS) entry which is preliminary data.</text>
</comment>
<dbReference type="AlphaFoldDB" id="A0A8T0J6V9"/>